<evidence type="ECO:0000313" key="3">
    <source>
        <dbReference type="EMBL" id="KAF1996311.1"/>
    </source>
</evidence>
<evidence type="ECO:0000256" key="2">
    <source>
        <dbReference type="SAM" id="SignalP"/>
    </source>
</evidence>
<feature type="chain" id="PRO_5025354276" evidence="2">
    <location>
        <begin position="27"/>
        <end position="457"/>
    </location>
</feature>
<accession>A0A6A5W890</accession>
<feature type="signal peptide" evidence="2">
    <location>
        <begin position="1"/>
        <end position="26"/>
    </location>
</feature>
<keyword evidence="4" id="KW-1185">Reference proteome</keyword>
<gene>
    <name evidence="3" type="ORF">P154DRAFT_323026</name>
</gene>
<dbReference type="Proteomes" id="UP000799779">
    <property type="component" value="Unassembled WGS sequence"/>
</dbReference>
<dbReference type="EMBL" id="ML977627">
    <property type="protein sequence ID" value="KAF1996311.1"/>
    <property type="molecule type" value="Genomic_DNA"/>
</dbReference>
<dbReference type="OrthoDB" id="5835829at2759"/>
<keyword evidence="2" id="KW-0732">Signal</keyword>
<name>A0A6A5W890_9PLEO</name>
<organism evidence="3 4">
    <name type="scientific">Amniculicola lignicola CBS 123094</name>
    <dbReference type="NCBI Taxonomy" id="1392246"/>
    <lineage>
        <taxon>Eukaryota</taxon>
        <taxon>Fungi</taxon>
        <taxon>Dikarya</taxon>
        <taxon>Ascomycota</taxon>
        <taxon>Pezizomycotina</taxon>
        <taxon>Dothideomycetes</taxon>
        <taxon>Pleosporomycetidae</taxon>
        <taxon>Pleosporales</taxon>
        <taxon>Amniculicolaceae</taxon>
        <taxon>Amniculicola</taxon>
    </lineage>
</organism>
<sequence>MRGFRGLPWLSALLITGNVFLRTVSAVPTDLVARGTFEDLRAQVDDMVNILSEVEGSMIDKAIAAKDLNDELKRTIEEKRKKPFLTSKTLKILFVEFQGSQGDVGKDEAYLKAIQLNAVRRLEWFVNLFTNQHPYELRFVVDCRAKDYLSDETKNNFKRDIAKCGTDQDGFKKNVHDVLSGFKPHVIIRGHAVERLYAEKPKEPEQPPTDPPVDPPQGPPEDTDNPMDLDPNLFPGGQPQDPSDFDPNDDQPPPFVMRAMPRHAVQKRADNDNSDQGDESDRDEEGSEVSDSSSFELNEQADVLPPVHITDFSEAPETADEGTPFMNDFKKPIDERVTDDTLVVIDLKSYYKLPWWIKRPSEYMLTPKRVTLVGQTPDWYEGFSLEDSRQVLIGRAPSPDRKPIPKELDDWINKQKNVMYIGQGGNLRSSEETLEGVTPVIKALTEDVLKDGKYGDW</sequence>
<evidence type="ECO:0000313" key="4">
    <source>
        <dbReference type="Proteomes" id="UP000799779"/>
    </source>
</evidence>
<feature type="compositionally biased region" description="Pro residues" evidence="1">
    <location>
        <begin position="206"/>
        <end position="219"/>
    </location>
</feature>
<protein>
    <submittedName>
        <fullName evidence="3">Uncharacterized protein</fullName>
    </submittedName>
</protein>
<dbReference type="AlphaFoldDB" id="A0A6A5W890"/>
<proteinExistence type="predicted"/>
<reference evidence="3" key="1">
    <citation type="journal article" date="2020" name="Stud. Mycol.">
        <title>101 Dothideomycetes genomes: a test case for predicting lifestyles and emergence of pathogens.</title>
        <authorList>
            <person name="Haridas S."/>
            <person name="Albert R."/>
            <person name="Binder M."/>
            <person name="Bloem J."/>
            <person name="Labutti K."/>
            <person name="Salamov A."/>
            <person name="Andreopoulos B."/>
            <person name="Baker S."/>
            <person name="Barry K."/>
            <person name="Bills G."/>
            <person name="Bluhm B."/>
            <person name="Cannon C."/>
            <person name="Castanera R."/>
            <person name="Culley D."/>
            <person name="Daum C."/>
            <person name="Ezra D."/>
            <person name="Gonzalez J."/>
            <person name="Henrissat B."/>
            <person name="Kuo A."/>
            <person name="Liang C."/>
            <person name="Lipzen A."/>
            <person name="Lutzoni F."/>
            <person name="Magnuson J."/>
            <person name="Mondo S."/>
            <person name="Nolan M."/>
            <person name="Ohm R."/>
            <person name="Pangilinan J."/>
            <person name="Park H.-J."/>
            <person name="Ramirez L."/>
            <person name="Alfaro M."/>
            <person name="Sun H."/>
            <person name="Tritt A."/>
            <person name="Yoshinaga Y."/>
            <person name="Zwiers L.-H."/>
            <person name="Turgeon B."/>
            <person name="Goodwin S."/>
            <person name="Spatafora J."/>
            <person name="Crous P."/>
            <person name="Grigoriev I."/>
        </authorList>
    </citation>
    <scope>NUCLEOTIDE SEQUENCE</scope>
    <source>
        <strain evidence="3">CBS 123094</strain>
    </source>
</reference>
<feature type="compositionally biased region" description="Acidic residues" evidence="1">
    <location>
        <begin position="272"/>
        <end position="288"/>
    </location>
</feature>
<feature type="region of interest" description="Disordered" evidence="1">
    <location>
        <begin position="201"/>
        <end position="306"/>
    </location>
</feature>
<evidence type="ECO:0000256" key="1">
    <source>
        <dbReference type="SAM" id="MobiDB-lite"/>
    </source>
</evidence>